<organism evidence="2 3">
    <name type="scientific">Neotamlana laminarinivorans</name>
    <dbReference type="NCBI Taxonomy" id="2883124"/>
    <lineage>
        <taxon>Bacteria</taxon>
        <taxon>Pseudomonadati</taxon>
        <taxon>Bacteroidota</taxon>
        <taxon>Flavobacteriia</taxon>
        <taxon>Flavobacteriales</taxon>
        <taxon>Flavobacteriaceae</taxon>
        <taxon>Neotamlana</taxon>
    </lineage>
</organism>
<name>A0A9X1L1P6_9FLAO</name>
<reference evidence="2" key="1">
    <citation type="submission" date="2021-10" db="EMBL/GenBank/DDBJ databases">
        <title>Tamlana sargassums sp. nov., and Tamlana laminarinivorans sp. nov., two new bacteria isolated from the brown alga.</title>
        <authorList>
            <person name="Li J."/>
        </authorList>
    </citation>
    <scope>NUCLEOTIDE SEQUENCE</scope>
    <source>
        <strain evidence="2">PT2-4</strain>
    </source>
</reference>
<dbReference type="EMBL" id="JAJAPW010000003">
    <property type="protein sequence ID" value="MCB4798943.1"/>
    <property type="molecule type" value="Genomic_DNA"/>
</dbReference>
<dbReference type="Proteomes" id="UP001139199">
    <property type="component" value="Unassembled WGS sequence"/>
</dbReference>
<evidence type="ECO:0000313" key="3">
    <source>
        <dbReference type="Proteomes" id="UP001139199"/>
    </source>
</evidence>
<accession>A0A9X1L1P6</accession>
<dbReference type="AlphaFoldDB" id="A0A9X1L1P6"/>
<dbReference type="RefSeq" id="WP_226543416.1">
    <property type="nucleotide sequence ID" value="NZ_JAJAPW010000003.1"/>
</dbReference>
<evidence type="ECO:0000313" key="2">
    <source>
        <dbReference type="EMBL" id="MCB4798943.1"/>
    </source>
</evidence>
<evidence type="ECO:0000256" key="1">
    <source>
        <dbReference type="SAM" id="SignalP"/>
    </source>
</evidence>
<proteinExistence type="predicted"/>
<keyword evidence="3" id="KW-1185">Reference proteome</keyword>
<keyword evidence="1" id="KW-0732">Signal</keyword>
<sequence length="332" mass="37560">MKNFIKTPILLLLTIISFQACTSEENIEETTSSELAISQDLAAKIIETANYKNDYNFLVYESANSSCEFPSMRCYFSNPEGDYFVFNTYEESLEDWLTTYNQIKTEILSSTGIAFTNEDFFIDQMDLNTGFLGMSTREEFIEYFESCNDGGIGTTVEYGVPFLEAYLNCDNTEKILALSGESLTVTDTQDLPAIQEFLQGINANNNTNYSLEDITLFSIYYKNIYDSDENINETDKLLNYFDDCLFNRDTTNTDCLNFVYPLELNRFNLQLEEVVTTTIETDEALAEAFGIDVGELGFVYPIELLGGNGSVITIENNEALENALNNPANYCN</sequence>
<protein>
    <submittedName>
        <fullName evidence="2">Uncharacterized protein</fullName>
    </submittedName>
</protein>
<gene>
    <name evidence="2" type="ORF">LG649_08800</name>
</gene>
<comment type="caution">
    <text evidence="2">The sequence shown here is derived from an EMBL/GenBank/DDBJ whole genome shotgun (WGS) entry which is preliminary data.</text>
</comment>
<feature type="signal peptide" evidence="1">
    <location>
        <begin position="1"/>
        <end position="22"/>
    </location>
</feature>
<dbReference type="PROSITE" id="PS51257">
    <property type="entry name" value="PROKAR_LIPOPROTEIN"/>
    <property type="match status" value="1"/>
</dbReference>
<feature type="chain" id="PRO_5040876762" evidence="1">
    <location>
        <begin position="23"/>
        <end position="332"/>
    </location>
</feature>